<protein>
    <submittedName>
        <fullName evidence="1">Uncharacterized protein</fullName>
    </submittedName>
</protein>
<evidence type="ECO:0000313" key="1">
    <source>
        <dbReference type="EMBL" id="PWQ99475.1"/>
    </source>
</evidence>
<name>A0A317CLL7_9GAMM</name>
<keyword evidence="2" id="KW-1185">Reference proteome</keyword>
<comment type="caution">
    <text evidence="1">The sequence shown here is derived from an EMBL/GenBank/DDBJ whole genome shotgun (WGS) entry which is preliminary data.</text>
</comment>
<dbReference type="EMBL" id="QGKM01000010">
    <property type="protein sequence ID" value="PWQ99475.1"/>
    <property type="molecule type" value="Genomic_DNA"/>
</dbReference>
<reference evidence="1 2" key="1">
    <citation type="submission" date="2018-05" db="EMBL/GenBank/DDBJ databases">
        <title>Leucothrix arctica sp. nov., isolated from Arctic seawater.</title>
        <authorList>
            <person name="Choi A."/>
            <person name="Baek K."/>
        </authorList>
    </citation>
    <scope>NUCLEOTIDE SEQUENCE [LARGE SCALE GENOMIC DNA]</scope>
    <source>
        <strain evidence="1 2">JCM 18388</strain>
    </source>
</reference>
<proteinExistence type="predicted"/>
<organism evidence="1 2">
    <name type="scientific">Leucothrix pacifica</name>
    <dbReference type="NCBI Taxonomy" id="1247513"/>
    <lineage>
        <taxon>Bacteria</taxon>
        <taxon>Pseudomonadati</taxon>
        <taxon>Pseudomonadota</taxon>
        <taxon>Gammaproteobacteria</taxon>
        <taxon>Thiotrichales</taxon>
        <taxon>Thiotrichaceae</taxon>
        <taxon>Leucothrix</taxon>
    </lineage>
</organism>
<dbReference type="AlphaFoldDB" id="A0A317CLL7"/>
<dbReference type="Proteomes" id="UP000245539">
    <property type="component" value="Unassembled WGS sequence"/>
</dbReference>
<accession>A0A317CLL7</accession>
<sequence length="67" mass="7670">MNINKIQANPDCSILRNYQALCRESAKSNDQSPTQPIKIKILERLLKNHQCGHPEHHTAEDCMKDIS</sequence>
<evidence type="ECO:0000313" key="2">
    <source>
        <dbReference type="Proteomes" id="UP000245539"/>
    </source>
</evidence>
<gene>
    <name evidence="1" type="ORF">DKW60_05540</name>
</gene>